<sequence length="406" mass="44653">MSAPRLKVAICGGGISGLCLGVALSRYPDVQVDIYEAAQRFSEIGAGVMIWSRTWRILELLGLADDFAEIAHAPPDGSLGVGFDYRKSDVPDGFRFHLFQLPYGCIRFHRAHFLDAFIHHLPPGVAHFGKRLSSYIEGDSVGPVTLRFDDQTEATCDLLSVGRPELLDCIEPIWTGTIAYRGLIPVEQLVAKEKAHRAVDSPMMHVVSYSISQGSIVNVIAFASDVEKEGTPYTDPWVAPCSQEELLACYANWEPEVVGMLQCIKSPTKWGLHALKPLSAYVSRKVALVGDAAHAMLPHQGAGAGQAIEDAFILASLLGDPSVTPLTLEHALKAYEHVRLPLANHVLTGSRESGRMYEFVGEYDFGDCEQLGPTIERQWDWVSEDGPDEDAQRALLWMRDSIHTTK</sequence>
<keyword evidence="6" id="KW-1185">Reference proteome</keyword>
<accession>A0A4Y9XPB1</accession>
<gene>
    <name evidence="5" type="ORF">EVG20_g10929</name>
</gene>
<comment type="caution">
    <text evidence="5">The sequence shown here is derived from an EMBL/GenBank/DDBJ whole genome shotgun (WGS) entry which is preliminary data.</text>
</comment>
<protein>
    <recommendedName>
        <fullName evidence="4">FAD-binding domain-containing protein</fullName>
    </recommendedName>
</protein>
<dbReference type="OrthoDB" id="417877at2759"/>
<dbReference type="InterPro" id="IPR051104">
    <property type="entry name" value="FAD_monoxygenase"/>
</dbReference>
<keyword evidence="2" id="KW-0274">FAD</keyword>
<evidence type="ECO:0000259" key="4">
    <source>
        <dbReference type="Pfam" id="PF01494"/>
    </source>
</evidence>
<organism evidence="5 6">
    <name type="scientific">Dentipellis fragilis</name>
    <dbReference type="NCBI Taxonomy" id="205917"/>
    <lineage>
        <taxon>Eukaryota</taxon>
        <taxon>Fungi</taxon>
        <taxon>Dikarya</taxon>
        <taxon>Basidiomycota</taxon>
        <taxon>Agaricomycotina</taxon>
        <taxon>Agaricomycetes</taxon>
        <taxon>Russulales</taxon>
        <taxon>Hericiaceae</taxon>
        <taxon>Dentipellis</taxon>
    </lineage>
</organism>
<reference evidence="5 6" key="1">
    <citation type="submission" date="2019-02" db="EMBL/GenBank/DDBJ databases">
        <title>Genome sequencing of the rare red list fungi Dentipellis fragilis.</title>
        <authorList>
            <person name="Buettner E."/>
            <person name="Kellner H."/>
        </authorList>
    </citation>
    <scope>NUCLEOTIDE SEQUENCE [LARGE SCALE GENOMIC DNA]</scope>
    <source>
        <strain evidence="5 6">DSM 105465</strain>
    </source>
</reference>
<dbReference type="SUPFAM" id="SSF51905">
    <property type="entry name" value="FAD/NAD(P)-binding domain"/>
    <property type="match status" value="1"/>
</dbReference>
<dbReference type="PRINTS" id="PR00420">
    <property type="entry name" value="RNGMNOXGNASE"/>
</dbReference>
<evidence type="ECO:0000313" key="5">
    <source>
        <dbReference type="EMBL" id="TFY51588.1"/>
    </source>
</evidence>
<feature type="domain" description="FAD-binding" evidence="4">
    <location>
        <begin position="279"/>
        <end position="348"/>
    </location>
</feature>
<dbReference type="Pfam" id="PF01494">
    <property type="entry name" value="FAD_binding_3"/>
    <property type="match status" value="1"/>
</dbReference>
<dbReference type="GO" id="GO:0044550">
    <property type="term" value="P:secondary metabolite biosynthetic process"/>
    <property type="evidence" value="ECO:0007669"/>
    <property type="project" value="TreeGrafter"/>
</dbReference>
<keyword evidence="3" id="KW-0560">Oxidoreductase</keyword>
<dbReference type="Gene3D" id="3.50.50.60">
    <property type="entry name" value="FAD/NAD(P)-binding domain"/>
    <property type="match status" value="1"/>
</dbReference>
<evidence type="ECO:0000256" key="3">
    <source>
        <dbReference type="ARBA" id="ARBA00023002"/>
    </source>
</evidence>
<dbReference type="GO" id="GO:0016491">
    <property type="term" value="F:oxidoreductase activity"/>
    <property type="evidence" value="ECO:0007669"/>
    <property type="project" value="UniProtKB-KW"/>
</dbReference>
<dbReference type="SUPFAM" id="SSF54373">
    <property type="entry name" value="FAD-linked reductases, C-terminal domain"/>
    <property type="match status" value="1"/>
</dbReference>
<dbReference type="PANTHER" id="PTHR46720:SF3">
    <property type="entry name" value="FAD-BINDING DOMAIN-CONTAINING PROTEIN-RELATED"/>
    <property type="match status" value="1"/>
</dbReference>
<dbReference type="AlphaFoldDB" id="A0A4Y9XPB1"/>
<proteinExistence type="predicted"/>
<dbReference type="InterPro" id="IPR002938">
    <property type="entry name" value="FAD-bd"/>
</dbReference>
<evidence type="ECO:0000313" key="6">
    <source>
        <dbReference type="Proteomes" id="UP000298327"/>
    </source>
</evidence>
<dbReference type="EMBL" id="SEOQ01001481">
    <property type="protein sequence ID" value="TFY51588.1"/>
    <property type="molecule type" value="Genomic_DNA"/>
</dbReference>
<dbReference type="Proteomes" id="UP000298327">
    <property type="component" value="Unassembled WGS sequence"/>
</dbReference>
<dbReference type="GO" id="GO:0071949">
    <property type="term" value="F:FAD binding"/>
    <property type="evidence" value="ECO:0007669"/>
    <property type="project" value="InterPro"/>
</dbReference>
<dbReference type="STRING" id="205917.A0A4Y9XPB1"/>
<name>A0A4Y9XPB1_9AGAM</name>
<evidence type="ECO:0000256" key="1">
    <source>
        <dbReference type="ARBA" id="ARBA00022630"/>
    </source>
</evidence>
<keyword evidence="1" id="KW-0285">Flavoprotein</keyword>
<evidence type="ECO:0000256" key="2">
    <source>
        <dbReference type="ARBA" id="ARBA00022827"/>
    </source>
</evidence>
<dbReference type="PANTHER" id="PTHR46720">
    <property type="entry name" value="HYDROXYLASE, PUTATIVE (AFU_ORTHOLOGUE AFUA_3G01460)-RELATED"/>
    <property type="match status" value="1"/>
</dbReference>
<dbReference type="InterPro" id="IPR036188">
    <property type="entry name" value="FAD/NAD-bd_sf"/>
</dbReference>